<evidence type="ECO:0000313" key="2">
    <source>
        <dbReference type="EMBL" id="GFC92839.1"/>
    </source>
</evidence>
<comment type="caution">
    <text evidence="2">The sequence shown here is derived from an EMBL/GenBank/DDBJ whole genome shotgun (WGS) entry which is preliminary data.</text>
</comment>
<proteinExistence type="predicted"/>
<sequence length="221" mass="24506">DIDTLTMSMNYQPVVARNQPNDNAGIKENLDADPQNTGDDVADDTFDVKENENDVHVFTNGSHKTDIKKHNKKSQRDDKGRSLVDSPIGVKDLRAEFEEFTFNSTKRINAVSAPVNVARPNPTNSTNIFNTVSPSVNVVSPNVIIARKSSFMDPSKYLDDPYMPELKGIVYSDDKENVGTEADLSNLETNIPVDPILTTRVHKDHLVNQIIGDLNSAPQTR</sequence>
<feature type="non-terminal residue" evidence="2">
    <location>
        <position position="221"/>
    </location>
</feature>
<dbReference type="AlphaFoldDB" id="A0A699S5R1"/>
<accession>A0A699S5R1</accession>
<evidence type="ECO:0000256" key="1">
    <source>
        <dbReference type="SAM" id="MobiDB-lite"/>
    </source>
</evidence>
<dbReference type="EMBL" id="BKCJ011139762">
    <property type="protein sequence ID" value="GFC92839.1"/>
    <property type="molecule type" value="Genomic_DNA"/>
</dbReference>
<organism evidence="2">
    <name type="scientific">Tanacetum cinerariifolium</name>
    <name type="common">Dalmatian daisy</name>
    <name type="synonym">Chrysanthemum cinerariifolium</name>
    <dbReference type="NCBI Taxonomy" id="118510"/>
    <lineage>
        <taxon>Eukaryota</taxon>
        <taxon>Viridiplantae</taxon>
        <taxon>Streptophyta</taxon>
        <taxon>Embryophyta</taxon>
        <taxon>Tracheophyta</taxon>
        <taxon>Spermatophyta</taxon>
        <taxon>Magnoliopsida</taxon>
        <taxon>eudicotyledons</taxon>
        <taxon>Gunneridae</taxon>
        <taxon>Pentapetalae</taxon>
        <taxon>asterids</taxon>
        <taxon>campanulids</taxon>
        <taxon>Asterales</taxon>
        <taxon>Asteraceae</taxon>
        <taxon>Asteroideae</taxon>
        <taxon>Anthemideae</taxon>
        <taxon>Anthemidinae</taxon>
        <taxon>Tanacetum</taxon>
    </lineage>
</organism>
<feature type="region of interest" description="Disordered" evidence="1">
    <location>
        <begin position="16"/>
        <end position="41"/>
    </location>
</feature>
<name>A0A699S5R1_TANCI</name>
<gene>
    <name evidence="2" type="ORF">Tci_864809</name>
</gene>
<reference evidence="2" key="1">
    <citation type="journal article" date="2019" name="Sci. Rep.">
        <title>Draft genome of Tanacetum cinerariifolium, the natural source of mosquito coil.</title>
        <authorList>
            <person name="Yamashiro T."/>
            <person name="Shiraishi A."/>
            <person name="Satake H."/>
            <person name="Nakayama K."/>
        </authorList>
    </citation>
    <scope>NUCLEOTIDE SEQUENCE</scope>
</reference>
<protein>
    <submittedName>
        <fullName evidence="2">Uncharacterized protein</fullName>
    </submittedName>
</protein>
<feature type="region of interest" description="Disordered" evidence="1">
    <location>
        <begin position="61"/>
        <end position="85"/>
    </location>
</feature>
<feature type="non-terminal residue" evidence="2">
    <location>
        <position position="1"/>
    </location>
</feature>